<dbReference type="PANTHER" id="PTHR12786:SF1">
    <property type="entry name" value="SPLICING REGULATOR SDE2"/>
    <property type="match status" value="1"/>
</dbReference>
<name>A0AAD4NA25_9BILA</name>
<feature type="compositionally biased region" description="Basic residues" evidence="9">
    <location>
        <begin position="715"/>
        <end position="724"/>
    </location>
</feature>
<dbReference type="InterPro" id="IPR051421">
    <property type="entry name" value="RNA_Proc_DNA_Dmg_Regulator"/>
</dbReference>
<dbReference type="PANTHER" id="PTHR12786">
    <property type="entry name" value="SPLICING FACTOR SF3A-RELATED"/>
    <property type="match status" value="1"/>
</dbReference>
<protein>
    <submittedName>
        <fullName evidence="12">Ribosomal protein l1p/L10e family domain-containing protein</fullName>
    </submittedName>
</protein>
<dbReference type="GO" id="GO:0005737">
    <property type="term" value="C:cytoplasm"/>
    <property type="evidence" value="ECO:0007669"/>
    <property type="project" value="UniProtKB-SubCell"/>
</dbReference>
<dbReference type="AlphaFoldDB" id="A0AAD4NA25"/>
<sequence>MFAFKPFTLSDLVTVAEVQKLPPECYYLECHGRVFQSLDEIGPDALIQLHFRCLGGKGGFGSLLRSFRIHKSSNQLMMRDLSGRRQADVKEEERLKKWIAKKEERERTKQQKLKEKYERLKKGGVSKHEFSDQQYLRNRDRILDQTEDAVEAGMKALEEKQGKTAKNGSVEELSQTSESSSTSDSDFGVYDSAPSSSKQRKRKLHKPEDGPTKKQKVEYTTDVIYNYFLEQIITDICDKTLLEHVKRKSVEAQTSNFQDIQNTNAKMGNDQTKNALDGTKIVEKKSLNFPPMDLEKFESADELEQLGLDHLKHALESRGLKCGGSLQERAARLLSVKGLSESEYPKNIRAKSKTTLSEISAAIMDALKGEIVAQGELAFKALKKYQKQSEKKQLFPEQAASIFLSVKYKKTPLTRDVRRKLLELPCPDKNPSNSSICMILPDFDRSDAAKKDPDVDSQSRQWYEKLREKYGLREADIAKIYTYVQLTREYSQVMDKVRLASTYDIFLVDGKLQKKVCSFLGSPFQKQGSSLFPIRVDRQDLPEQIKKAYSLVNLPLDSLKDSLAIRIGNAGQKCSDLAKNLNYVVDKIFQHCHGGAKNIRSCYIITSNTKVSLPIYVDFGSANEVKLRDSRKRVYEEVFDECSTLPEGLSVKVCEDGQVTVIDEKTKEEVVFPNMDDEHEPGDDLKPDKVQIERLIKEKASQLVKKEELDVKSGKKERRVKNPKKTSMVA</sequence>
<keyword evidence="8" id="KW-0131">Cell cycle</keyword>
<evidence type="ECO:0000313" key="13">
    <source>
        <dbReference type="Proteomes" id="UP001201812"/>
    </source>
</evidence>
<evidence type="ECO:0000259" key="11">
    <source>
        <dbReference type="Pfam" id="PF22782"/>
    </source>
</evidence>
<keyword evidence="13" id="KW-1185">Reference proteome</keyword>
<feature type="region of interest" description="Disordered" evidence="9">
    <location>
        <begin position="707"/>
        <end position="730"/>
    </location>
</feature>
<evidence type="ECO:0000256" key="2">
    <source>
        <dbReference type="ARBA" id="ARBA00004496"/>
    </source>
</evidence>
<dbReference type="InterPro" id="IPR025086">
    <property type="entry name" value="SDE2/SF3A3_SAP"/>
</dbReference>
<dbReference type="InterPro" id="IPR053822">
    <property type="entry name" value="SDE2-like_dom"/>
</dbReference>
<dbReference type="Pfam" id="PF00687">
    <property type="entry name" value="Ribosomal_L1"/>
    <property type="match status" value="1"/>
</dbReference>
<evidence type="ECO:0000256" key="7">
    <source>
        <dbReference type="ARBA" id="ARBA00023242"/>
    </source>
</evidence>
<dbReference type="GO" id="GO:0006397">
    <property type="term" value="P:mRNA processing"/>
    <property type="evidence" value="ECO:0007669"/>
    <property type="project" value="UniProtKB-KW"/>
</dbReference>
<dbReference type="EMBL" id="JAKKPZ010000005">
    <property type="protein sequence ID" value="KAI1720546.1"/>
    <property type="molecule type" value="Genomic_DNA"/>
</dbReference>
<comment type="similarity">
    <text evidence="3">Belongs to the SDE2 family.</text>
</comment>
<evidence type="ECO:0000256" key="1">
    <source>
        <dbReference type="ARBA" id="ARBA00004123"/>
    </source>
</evidence>
<feature type="domain" description="SDE2-like" evidence="11">
    <location>
        <begin position="55"/>
        <end position="151"/>
    </location>
</feature>
<feature type="region of interest" description="Disordered" evidence="9">
    <location>
        <begin position="158"/>
        <end position="214"/>
    </location>
</feature>
<dbReference type="InterPro" id="IPR028364">
    <property type="entry name" value="Ribosomal_uL1/biogenesis"/>
</dbReference>
<evidence type="ECO:0000259" key="10">
    <source>
        <dbReference type="Pfam" id="PF13297"/>
    </source>
</evidence>
<keyword evidence="4" id="KW-0963">Cytoplasm</keyword>
<dbReference type="InterPro" id="IPR023674">
    <property type="entry name" value="Ribosomal_uL1-like"/>
</dbReference>
<proteinExistence type="inferred from homology"/>
<keyword evidence="12" id="KW-0687">Ribonucleoprotein</keyword>
<keyword evidence="7" id="KW-0539">Nucleus</keyword>
<dbReference type="GO" id="GO:0005634">
    <property type="term" value="C:nucleus"/>
    <property type="evidence" value="ECO:0007669"/>
    <property type="project" value="UniProtKB-SubCell"/>
</dbReference>
<dbReference type="GO" id="GO:0008380">
    <property type="term" value="P:RNA splicing"/>
    <property type="evidence" value="ECO:0007669"/>
    <property type="project" value="UniProtKB-KW"/>
</dbReference>
<organism evidence="12 13">
    <name type="scientific">Ditylenchus destructor</name>
    <dbReference type="NCBI Taxonomy" id="166010"/>
    <lineage>
        <taxon>Eukaryota</taxon>
        <taxon>Metazoa</taxon>
        <taxon>Ecdysozoa</taxon>
        <taxon>Nematoda</taxon>
        <taxon>Chromadorea</taxon>
        <taxon>Rhabditida</taxon>
        <taxon>Tylenchina</taxon>
        <taxon>Tylenchomorpha</taxon>
        <taxon>Sphaerularioidea</taxon>
        <taxon>Anguinidae</taxon>
        <taxon>Anguininae</taxon>
        <taxon>Ditylenchus</taxon>
    </lineage>
</organism>
<feature type="compositionally biased region" description="Low complexity" evidence="9">
    <location>
        <begin position="170"/>
        <end position="186"/>
    </location>
</feature>
<keyword evidence="5" id="KW-0507">mRNA processing</keyword>
<keyword evidence="12" id="KW-0689">Ribosomal protein</keyword>
<comment type="subcellular location">
    <subcellularLocation>
        <location evidence="2">Cytoplasm</location>
    </subcellularLocation>
    <subcellularLocation>
        <location evidence="1">Nucleus</location>
    </subcellularLocation>
</comment>
<gene>
    <name evidence="12" type="ORF">DdX_04782</name>
</gene>
<comment type="caution">
    <text evidence="12">The sequence shown here is derived from an EMBL/GenBank/DDBJ whole genome shotgun (WGS) entry which is preliminary data.</text>
</comment>
<evidence type="ECO:0000256" key="8">
    <source>
        <dbReference type="ARBA" id="ARBA00023306"/>
    </source>
</evidence>
<evidence type="ECO:0000256" key="3">
    <source>
        <dbReference type="ARBA" id="ARBA00008726"/>
    </source>
</evidence>
<evidence type="ECO:0000256" key="9">
    <source>
        <dbReference type="SAM" id="MobiDB-lite"/>
    </source>
</evidence>
<evidence type="ECO:0000256" key="4">
    <source>
        <dbReference type="ARBA" id="ARBA00022490"/>
    </source>
</evidence>
<evidence type="ECO:0000256" key="5">
    <source>
        <dbReference type="ARBA" id="ARBA00022664"/>
    </source>
</evidence>
<reference evidence="12" key="1">
    <citation type="submission" date="2022-01" db="EMBL/GenBank/DDBJ databases">
        <title>Genome Sequence Resource for Two Populations of Ditylenchus destructor, the Migratory Endoparasitic Phytonematode.</title>
        <authorList>
            <person name="Zhang H."/>
            <person name="Lin R."/>
            <person name="Xie B."/>
        </authorList>
    </citation>
    <scope>NUCLEOTIDE SEQUENCE</scope>
    <source>
        <strain evidence="12">BazhouSP</strain>
    </source>
</reference>
<feature type="domain" description="SDE2/SF3A3 SAP" evidence="10">
    <location>
        <begin position="283"/>
        <end position="351"/>
    </location>
</feature>
<evidence type="ECO:0000313" key="12">
    <source>
        <dbReference type="EMBL" id="KAI1720546.1"/>
    </source>
</evidence>
<dbReference type="Pfam" id="PF13297">
    <property type="entry name" value="SDE2_2C"/>
    <property type="match status" value="1"/>
</dbReference>
<keyword evidence="6" id="KW-0508">mRNA splicing</keyword>
<accession>A0AAD4NA25</accession>
<dbReference type="SUPFAM" id="SSF56808">
    <property type="entry name" value="Ribosomal protein L1"/>
    <property type="match status" value="1"/>
</dbReference>
<dbReference type="Proteomes" id="UP001201812">
    <property type="component" value="Unassembled WGS sequence"/>
</dbReference>
<dbReference type="GO" id="GO:0005840">
    <property type="term" value="C:ribosome"/>
    <property type="evidence" value="ECO:0007669"/>
    <property type="project" value="UniProtKB-KW"/>
</dbReference>
<dbReference type="Pfam" id="PF22782">
    <property type="entry name" value="SDE2"/>
    <property type="match status" value="1"/>
</dbReference>
<evidence type="ECO:0000256" key="6">
    <source>
        <dbReference type="ARBA" id="ARBA00023187"/>
    </source>
</evidence>